<proteinExistence type="predicted"/>
<dbReference type="Proteomes" id="UP000475862">
    <property type="component" value="Unassembled WGS sequence"/>
</dbReference>
<accession>A0A6G0TRT0</accession>
<evidence type="ECO:0000313" key="1">
    <source>
        <dbReference type="EMBL" id="KAE9536641.1"/>
    </source>
</evidence>
<protein>
    <submittedName>
        <fullName evidence="1">Uncharacterized protein</fullName>
    </submittedName>
</protein>
<comment type="caution">
    <text evidence="1">The sequence shown here is derived from an EMBL/GenBank/DDBJ whole genome shotgun (WGS) entry which is preliminary data.</text>
</comment>
<dbReference type="AlphaFoldDB" id="A0A6G0TRT0"/>
<name>A0A6G0TRT0_APHGL</name>
<dbReference type="EMBL" id="VYZN01000022">
    <property type="protein sequence ID" value="KAE9536641.1"/>
    <property type="molecule type" value="Genomic_DNA"/>
</dbReference>
<gene>
    <name evidence="1" type="ORF">AGLY_007043</name>
</gene>
<reference evidence="1 2" key="1">
    <citation type="submission" date="2019-08" db="EMBL/GenBank/DDBJ databases">
        <title>The genome of the soybean aphid Biotype 1, its phylome, world population structure and adaptation to the North American continent.</title>
        <authorList>
            <person name="Giordano R."/>
            <person name="Donthu R.K."/>
            <person name="Hernandez A.G."/>
            <person name="Wright C.L."/>
            <person name="Zimin A.V."/>
        </authorList>
    </citation>
    <scope>NUCLEOTIDE SEQUENCE [LARGE SCALE GENOMIC DNA]</scope>
    <source>
        <tissue evidence="1">Whole aphids</tissue>
    </source>
</reference>
<keyword evidence="2" id="KW-1185">Reference proteome</keyword>
<dbReference type="OrthoDB" id="6619961at2759"/>
<organism evidence="1 2">
    <name type="scientific">Aphis glycines</name>
    <name type="common">Soybean aphid</name>
    <dbReference type="NCBI Taxonomy" id="307491"/>
    <lineage>
        <taxon>Eukaryota</taxon>
        <taxon>Metazoa</taxon>
        <taxon>Ecdysozoa</taxon>
        <taxon>Arthropoda</taxon>
        <taxon>Hexapoda</taxon>
        <taxon>Insecta</taxon>
        <taxon>Pterygota</taxon>
        <taxon>Neoptera</taxon>
        <taxon>Paraneoptera</taxon>
        <taxon>Hemiptera</taxon>
        <taxon>Sternorrhyncha</taxon>
        <taxon>Aphidomorpha</taxon>
        <taxon>Aphidoidea</taxon>
        <taxon>Aphididae</taxon>
        <taxon>Aphidini</taxon>
        <taxon>Aphis</taxon>
        <taxon>Aphis</taxon>
    </lineage>
</organism>
<sequence>MNNTLLPDNLEINYRNNHYKHAQDVLNSIIWCSICNSDLKLNIIMNKKILLHKKFLCLCCKDCFEKLSDSKNGCILCSLETKLKTCKICNSNMCKRCIDSYCIKSKPSKNLKRCLGCSSSVLWSLRSQAAAVLKCFSPELGTRLLLNGEESENKQNLRELIINSASCDENFTQEDIYQIRVFNLSNLLNSKIGSLINGYQKLQTKNIEQCLINFGELCEKILVNTCSLLSDSQCLFNDTIIESLNNKIKSILVSGMLFKNTDNDSNKFSKDSSSPNNSIEFTKNKLHQKCTVLLEKLDKSIENKYFLKKENNISKHTNKDPFKFKNKLEKTQTCQQENNLNPTFPINSNDVSQIPLKECTVKLVRINEKTLRHCQKYKDERGNGFEWLLVCCFENGLDYQKDTLWDNVDGYKEKSNWELICQISIVYNSTSHKNIQSKTVNHEYNIQETSKTKNLHNNRICGCSIFESKTFDADNNNCIRKESNNKLDSKPINNNIESNPKIYVMKNVNHNKQVIKEKTVNRTKIKMKITKKKCFKNLNSSKQKKIRRTKLINKILKTIEYGQQTSISKSQTVVLKIFKSNQNL</sequence>
<evidence type="ECO:0000313" key="2">
    <source>
        <dbReference type="Proteomes" id="UP000475862"/>
    </source>
</evidence>